<name>A0A1M7YP75_9VIBR</name>
<protein>
    <submittedName>
        <fullName evidence="1">Uncharacterized protein</fullName>
    </submittedName>
</protein>
<accession>A0A1M7YP75</accession>
<dbReference type="STRING" id="1117707.VQ7734_00133"/>
<dbReference type="RefSeq" id="WP_073579330.1">
    <property type="nucleotide sequence ID" value="NZ_AP024898.1"/>
</dbReference>
<dbReference type="Proteomes" id="UP000184600">
    <property type="component" value="Unassembled WGS sequence"/>
</dbReference>
<organism evidence="1 2">
    <name type="scientific">Vibrio quintilis</name>
    <dbReference type="NCBI Taxonomy" id="1117707"/>
    <lineage>
        <taxon>Bacteria</taxon>
        <taxon>Pseudomonadati</taxon>
        <taxon>Pseudomonadota</taxon>
        <taxon>Gammaproteobacteria</taxon>
        <taxon>Vibrionales</taxon>
        <taxon>Vibrionaceae</taxon>
        <taxon>Vibrio</taxon>
    </lineage>
</organism>
<reference evidence="2" key="1">
    <citation type="submission" date="2016-12" db="EMBL/GenBank/DDBJ databases">
        <authorList>
            <person name="Rodrigo-Torres L."/>
            <person name="Arahal R.D."/>
            <person name="Lucena T."/>
        </authorList>
    </citation>
    <scope>NUCLEOTIDE SEQUENCE [LARGE SCALE GENOMIC DNA]</scope>
</reference>
<sequence length="456" mass="51199">MNLDTRGLMDGALKGFDAMDRHYERQAGLKMADERMQMERERNKGILAMHDQQMKLQGERAEREKAAFDAEYGVVGSDGKRTGGWRAKKQAQEEQLFNANLAASNSATELNKNNLERQKRMQTIQDNISLLEEKWNEWGKTGTRDPIFDNKYIKGSAYDPERYLDKEHDQALGVIENKLPGVIKNPRSLDEETISALGVIYKNQVRQVVGQQDPITGKTIKDAKLGGVTLAGDIDPNQPGDQPGIVLTTLVNYGDGKWVAKPITKNRSTHPDDHVMVIPLSGAMQDITGQLKKWRIAKTADARRKLFGQSNTNQQATKQYHESLAGLTKEKFKATNDQLSNSLNDPKATQQKIAAINDNYNQAASELKSLYFGNKSGKSQAQQSQGTQVPQWANGDQEKLAFAQALNNKGLDVGTMTVEQLNDLWDNDRNEKMVAQYKKDGQKKNQMTAYNRYKAY</sequence>
<keyword evidence="2" id="KW-1185">Reference proteome</keyword>
<dbReference type="EMBL" id="FRFG01000003">
    <property type="protein sequence ID" value="SHO54419.1"/>
    <property type="molecule type" value="Genomic_DNA"/>
</dbReference>
<evidence type="ECO:0000313" key="2">
    <source>
        <dbReference type="Proteomes" id="UP000184600"/>
    </source>
</evidence>
<dbReference type="OrthoDB" id="5841159at2"/>
<evidence type="ECO:0000313" key="1">
    <source>
        <dbReference type="EMBL" id="SHO54419.1"/>
    </source>
</evidence>
<proteinExistence type="predicted"/>
<dbReference type="AlphaFoldDB" id="A0A1M7YP75"/>
<gene>
    <name evidence="1" type="ORF">VQ7734_00133</name>
</gene>